<evidence type="ECO:0000256" key="5">
    <source>
        <dbReference type="ARBA" id="ARBA00023288"/>
    </source>
</evidence>
<protein>
    <submittedName>
        <fullName evidence="7">Uncharacterized protein</fullName>
    </submittedName>
</protein>
<evidence type="ECO:0000256" key="6">
    <source>
        <dbReference type="SAM" id="MobiDB-lite"/>
    </source>
</evidence>
<proteinExistence type="predicted"/>
<comment type="subcellular location">
    <subcellularLocation>
        <location evidence="1">Endomembrane system</location>
    </subcellularLocation>
</comment>
<sequence>MGACLSLCSYDRDSDAVNESAPLLNDSSENTPYGSNLIISNEEDPEDRQRRDMGLKEVVDSARENLIDILAIEQPEMVRDSGNLSVSLFKKEFLKEFDQATEESSNSSITLIDQIQARSVDKETKEWLDQLSKEAYDAIQSEPAVKPVGELVLKFDD</sequence>
<dbReference type="Pfam" id="PF15454">
    <property type="entry name" value="LAMTOR"/>
    <property type="match status" value="1"/>
</dbReference>
<keyword evidence="3" id="KW-0472">Membrane</keyword>
<evidence type="ECO:0000256" key="3">
    <source>
        <dbReference type="ARBA" id="ARBA00023136"/>
    </source>
</evidence>
<dbReference type="EMBL" id="CCBN010000025">
    <property type="protein sequence ID" value="CDO57789.1"/>
    <property type="molecule type" value="Genomic_DNA"/>
</dbReference>
<feature type="compositionally biased region" description="Polar residues" evidence="6">
    <location>
        <begin position="25"/>
        <end position="39"/>
    </location>
</feature>
<dbReference type="GO" id="GO:0043410">
    <property type="term" value="P:positive regulation of MAPK cascade"/>
    <property type="evidence" value="ECO:0007669"/>
    <property type="project" value="InterPro"/>
</dbReference>
<keyword evidence="5" id="KW-0449">Lipoprotein</keyword>
<feature type="region of interest" description="Disordered" evidence="6">
    <location>
        <begin position="14"/>
        <end position="51"/>
    </location>
</feature>
<evidence type="ECO:0000313" key="8">
    <source>
        <dbReference type="Proteomes" id="UP000242525"/>
    </source>
</evidence>
<name>A0A0J9XJX2_GEOCN</name>
<keyword evidence="4" id="KW-0564">Palmitate</keyword>
<reference evidence="7" key="1">
    <citation type="submission" date="2014-03" db="EMBL/GenBank/DDBJ databases">
        <authorList>
            <person name="Casaregola S."/>
        </authorList>
    </citation>
    <scope>NUCLEOTIDE SEQUENCE [LARGE SCALE GENOMIC DNA]</scope>
    <source>
        <strain evidence="7">CLIB 918</strain>
    </source>
</reference>
<evidence type="ECO:0000313" key="7">
    <source>
        <dbReference type="EMBL" id="CDO57789.1"/>
    </source>
</evidence>
<keyword evidence="8" id="KW-1185">Reference proteome</keyword>
<dbReference type="GO" id="GO:0031902">
    <property type="term" value="C:late endosome membrane"/>
    <property type="evidence" value="ECO:0007669"/>
    <property type="project" value="InterPro"/>
</dbReference>
<evidence type="ECO:0000256" key="2">
    <source>
        <dbReference type="ARBA" id="ARBA00022707"/>
    </source>
</evidence>
<keyword evidence="2" id="KW-0519">Myristate</keyword>
<dbReference type="GO" id="GO:0071986">
    <property type="term" value="C:Ragulator complex"/>
    <property type="evidence" value="ECO:0007669"/>
    <property type="project" value="InterPro"/>
</dbReference>
<dbReference type="Proteomes" id="UP000242525">
    <property type="component" value="Unassembled WGS sequence"/>
</dbReference>
<dbReference type="GO" id="GO:0001919">
    <property type="term" value="P:regulation of receptor recycling"/>
    <property type="evidence" value="ECO:0007669"/>
    <property type="project" value="InterPro"/>
</dbReference>
<dbReference type="GO" id="GO:0071230">
    <property type="term" value="P:cellular response to amino acid stimulus"/>
    <property type="evidence" value="ECO:0007669"/>
    <property type="project" value="InterPro"/>
</dbReference>
<dbReference type="GO" id="GO:0016197">
    <property type="term" value="P:endosomal transport"/>
    <property type="evidence" value="ECO:0007669"/>
    <property type="project" value="InterPro"/>
</dbReference>
<comment type="caution">
    <text evidence="7">The sequence shown here is derived from an EMBL/GenBank/DDBJ whole genome shotgun (WGS) entry which is preliminary data.</text>
</comment>
<dbReference type="GO" id="GO:0045121">
    <property type="term" value="C:membrane raft"/>
    <property type="evidence" value="ECO:0007669"/>
    <property type="project" value="InterPro"/>
</dbReference>
<dbReference type="GO" id="GO:0032008">
    <property type="term" value="P:positive regulation of TOR signaling"/>
    <property type="evidence" value="ECO:0007669"/>
    <property type="project" value="InterPro"/>
</dbReference>
<gene>
    <name evidence="7" type="ORF">BN980_GECA25s00664g</name>
</gene>
<organism evidence="7 8">
    <name type="scientific">Geotrichum candidum</name>
    <name type="common">Oospora lactis</name>
    <name type="synonym">Dipodascus geotrichum</name>
    <dbReference type="NCBI Taxonomy" id="1173061"/>
    <lineage>
        <taxon>Eukaryota</taxon>
        <taxon>Fungi</taxon>
        <taxon>Dikarya</taxon>
        <taxon>Ascomycota</taxon>
        <taxon>Saccharomycotina</taxon>
        <taxon>Dipodascomycetes</taxon>
        <taxon>Dipodascales</taxon>
        <taxon>Dipodascaceae</taxon>
        <taxon>Geotrichum</taxon>
    </lineage>
</organism>
<dbReference type="SMART" id="SM01262">
    <property type="entry name" value="LAMTOR"/>
    <property type="match status" value="1"/>
</dbReference>
<evidence type="ECO:0000256" key="4">
    <source>
        <dbReference type="ARBA" id="ARBA00023139"/>
    </source>
</evidence>
<dbReference type="AlphaFoldDB" id="A0A0J9XJX2"/>
<evidence type="ECO:0000256" key="1">
    <source>
        <dbReference type="ARBA" id="ARBA00004308"/>
    </source>
</evidence>
<accession>A0A0J9XJX2</accession>
<dbReference type="InterPro" id="IPR028209">
    <property type="entry name" value="LAMTOR1/MEH1"/>
</dbReference>